<protein>
    <recommendedName>
        <fullName evidence="4">PEP-utilising enzyme mobile domain-containing protein</fullName>
    </recommendedName>
</protein>
<evidence type="ECO:0000313" key="6">
    <source>
        <dbReference type="Proteomes" id="UP000176631"/>
    </source>
</evidence>
<feature type="domain" description="PEP-utilising enzyme mobile" evidence="4">
    <location>
        <begin position="34"/>
        <end position="107"/>
    </location>
</feature>
<dbReference type="PANTHER" id="PTHR43030:SF1">
    <property type="entry name" value="PHOSPHOENOLPYRUVATE SYNTHASE"/>
    <property type="match status" value="1"/>
</dbReference>
<dbReference type="AlphaFoldDB" id="A0A1G1W7Y1"/>
<dbReference type="Pfam" id="PF00391">
    <property type="entry name" value="PEP-utilizers"/>
    <property type="match status" value="1"/>
</dbReference>
<keyword evidence="3" id="KW-0067">ATP-binding</keyword>
<dbReference type="InterPro" id="IPR018274">
    <property type="entry name" value="PEP_util_AS"/>
</dbReference>
<dbReference type="Proteomes" id="UP000176631">
    <property type="component" value="Unassembled WGS sequence"/>
</dbReference>
<evidence type="ECO:0000256" key="2">
    <source>
        <dbReference type="ARBA" id="ARBA00022741"/>
    </source>
</evidence>
<dbReference type="InterPro" id="IPR036637">
    <property type="entry name" value="Phosphohistidine_dom_sf"/>
</dbReference>
<evidence type="ECO:0000313" key="5">
    <source>
        <dbReference type="EMBL" id="OGY23457.1"/>
    </source>
</evidence>
<dbReference type="GO" id="GO:0008986">
    <property type="term" value="F:pyruvate, water dikinase activity"/>
    <property type="evidence" value="ECO:0007669"/>
    <property type="project" value="InterPro"/>
</dbReference>
<accession>A0A1G1W7Y1</accession>
<comment type="similarity">
    <text evidence="1">Belongs to the PEP-utilizing enzyme family.</text>
</comment>
<name>A0A1G1W7Y1_9BACT</name>
<keyword evidence="2" id="KW-0547">Nucleotide-binding</keyword>
<dbReference type="STRING" id="1802593.A2172_04515"/>
<evidence type="ECO:0000256" key="3">
    <source>
        <dbReference type="ARBA" id="ARBA00022840"/>
    </source>
</evidence>
<dbReference type="GO" id="GO:0005524">
    <property type="term" value="F:ATP binding"/>
    <property type="evidence" value="ECO:0007669"/>
    <property type="project" value="UniProtKB-KW"/>
</dbReference>
<evidence type="ECO:0000259" key="4">
    <source>
        <dbReference type="Pfam" id="PF00391"/>
    </source>
</evidence>
<comment type="caution">
    <text evidence="5">The sequence shown here is derived from an EMBL/GenBank/DDBJ whole genome shotgun (WGS) entry which is preliminary data.</text>
</comment>
<organism evidence="5 6">
    <name type="scientific">Candidatus Woykebacteria bacterium RBG_13_40_15</name>
    <dbReference type="NCBI Taxonomy" id="1802593"/>
    <lineage>
        <taxon>Bacteria</taxon>
        <taxon>Candidatus Woykeibacteriota</taxon>
    </lineage>
</organism>
<dbReference type="EMBL" id="MHCP01000025">
    <property type="protein sequence ID" value="OGY23457.1"/>
    <property type="molecule type" value="Genomic_DNA"/>
</dbReference>
<dbReference type="InterPro" id="IPR008279">
    <property type="entry name" value="PEP-util_enz_mobile_dom"/>
</dbReference>
<evidence type="ECO:0000256" key="1">
    <source>
        <dbReference type="ARBA" id="ARBA00007837"/>
    </source>
</evidence>
<gene>
    <name evidence="5" type="ORF">A2172_04515</name>
</gene>
<dbReference type="PANTHER" id="PTHR43030">
    <property type="entry name" value="PHOSPHOENOLPYRUVATE SYNTHASE"/>
    <property type="match status" value="1"/>
</dbReference>
<dbReference type="PROSITE" id="PS00370">
    <property type="entry name" value="PEP_ENZYMES_PHOS_SITE"/>
    <property type="match status" value="1"/>
</dbReference>
<reference evidence="5 6" key="1">
    <citation type="journal article" date="2016" name="Nat. Commun.">
        <title>Thousands of microbial genomes shed light on interconnected biogeochemical processes in an aquifer system.</title>
        <authorList>
            <person name="Anantharaman K."/>
            <person name="Brown C.T."/>
            <person name="Hug L.A."/>
            <person name="Sharon I."/>
            <person name="Castelle C.J."/>
            <person name="Probst A.J."/>
            <person name="Thomas B.C."/>
            <person name="Singh A."/>
            <person name="Wilkins M.J."/>
            <person name="Karaoz U."/>
            <person name="Brodie E.L."/>
            <person name="Williams K.H."/>
            <person name="Hubbard S.S."/>
            <person name="Banfield J.F."/>
        </authorList>
    </citation>
    <scope>NUCLEOTIDE SEQUENCE [LARGE SCALE GENOMIC DNA]</scope>
</reference>
<dbReference type="InterPro" id="IPR006319">
    <property type="entry name" value="PEP_synth"/>
</dbReference>
<dbReference type="SUPFAM" id="SSF52009">
    <property type="entry name" value="Phosphohistidine domain"/>
    <property type="match status" value="1"/>
</dbReference>
<dbReference type="Gene3D" id="3.50.30.10">
    <property type="entry name" value="Phosphohistidine domain"/>
    <property type="match status" value="1"/>
</dbReference>
<sequence>MGNKVLLKGTGASPGIVRGIVRLVKFQEEVEMLSQGEILVTSFINPDFVSSIKRNPKISGIITDKGGATCHAAIIAREFKISYIAGAAGATKRLKNNLEVIIDGGKGIIYEAPQ</sequence>
<proteinExistence type="inferred from homology"/>